<feature type="transmembrane region" description="Helical" evidence="9">
    <location>
        <begin position="127"/>
        <end position="144"/>
    </location>
</feature>
<reference evidence="10 11" key="1">
    <citation type="submission" date="2018-10" db="EMBL/GenBank/DDBJ databases">
        <title>Complete genome sequence of Malassezia restricta CBS 7877.</title>
        <authorList>
            <person name="Morand S.C."/>
            <person name="Bertignac M."/>
            <person name="Iltis A."/>
            <person name="Kolder I."/>
            <person name="Pirovano W."/>
            <person name="Jourdain R."/>
            <person name="Clavaud C."/>
        </authorList>
    </citation>
    <scope>NUCLEOTIDE SEQUENCE [LARGE SCALE GENOMIC DNA]</scope>
    <source>
        <strain evidence="10 11">CBS 7877</strain>
    </source>
</reference>
<dbReference type="GO" id="GO:0046872">
    <property type="term" value="F:metal ion binding"/>
    <property type="evidence" value="ECO:0007669"/>
    <property type="project" value="UniProtKB-KW"/>
</dbReference>
<evidence type="ECO:0000256" key="3">
    <source>
        <dbReference type="ARBA" id="ARBA00022692"/>
    </source>
</evidence>
<evidence type="ECO:0000313" key="10">
    <source>
        <dbReference type="EMBL" id="AYO44003.1"/>
    </source>
</evidence>
<dbReference type="Proteomes" id="UP000269793">
    <property type="component" value="Chromosome V"/>
</dbReference>
<keyword evidence="7" id="KW-0106">Calcium</keyword>
<feature type="transmembrane region" description="Helical" evidence="9">
    <location>
        <begin position="150"/>
        <end position="172"/>
    </location>
</feature>
<dbReference type="GO" id="GO:0046513">
    <property type="term" value="P:ceramide biosynthetic process"/>
    <property type="evidence" value="ECO:0007669"/>
    <property type="project" value="TreeGrafter"/>
</dbReference>
<evidence type="ECO:0000256" key="1">
    <source>
        <dbReference type="ARBA" id="ARBA00004141"/>
    </source>
</evidence>
<organism evidence="10 11">
    <name type="scientific">Malassezia restricta (strain ATCC 96810 / NBRC 103918 / CBS 7877)</name>
    <name type="common">Seborrheic dermatitis infection agent</name>
    <dbReference type="NCBI Taxonomy" id="425264"/>
    <lineage>
        <taxon>Eukaryota</taxon>
        <taxon>Fungi</taxon>
        <taxon>Dikarya</taxon>
        <taxon>Basidiomycota</taxon>
        <taxon>Ustilaginomycotina</taxon>
        <taxon>Malasseziomycetes</taxon>
        <taxon>Malasseziales</taxon>
        <taxon>Malasseziaceae</taxon>
        <taxon>Malassezia</taxon>
    </lineage>
</organism>
<feature type="binding site" evidence="7">
    <location>
        <position position="27"/>
    </location>
    <ligand>
        <name>Ca(2+)</name>
        <dbReference type="ChEBI" id="CHEBI:29108"/>
    </ligand>
</feature>
<gene>
    <name evidence="10" type="primary">Acer3</name>
    <name evidence="10" type="ORF">DNF11_3053</name>
</gene>
<keyword evidence="6 9" id="KW-0472">Membrane</keyword>
<dbReference type="VEuPathDB" id="FungiDB:DNF11_3053"/>
<feature type="binding site" evidence="7">
    <location>
        <position position="25"/>
    </location>
    <ligand>
        <name>Ca(2+)</name>
        <dbReference type="ChEBI" id="CHEBI:29108"/>
    </ligand>
</feature>
<keyword evidence="8" id="KW-0862">Zinc</keyword>
<keyword evidence="5 9" id="KW-1133">Transmembrane helix</keyword>
<evidence type="ECO:0000256" key="8">
    <source>
        <dbReference type="PIRSR" id="PIRSR608901-2"/>
    </source>
</evidence>
<comment type="similarity">
    <text evidence="2">Belongs to the alkaline ceramidase family.</text>
</comment>
<dbReference type="EMBL" id="CP033152">
    <property type="protein sequence ID" value="AYO44003.1"/>
    <property type="molecule type" value="Genomic_DNA"/>
</dbReference>
<name>A0A3G2S7H8_MALR7</name>
<dbReference type="GO" id="GO:0046514">
    <property type="term" value="P:ceramide catabolic process"/>
    <property type="evidence" value="ECO:0007669"/>
    <property type="project" value="TreeGrafter"/>
</dbReference>
<evidence type="ECO:0000256" key="4">
    <source>
        <dbReference type="ARBA" id="ARBA00022801"/>
    </source>
</evidence>
<proteinExistence type="inferred from homology"/>
<evidence type="ECO:0000256" key="9">
    <source>
        <dbReference type="SAM" id="Phobius"/>
    </source>
</evidence>
<feature type="binding site" evidence="7">
    <location>
        <position position="38"/>
    </location>
    <ligand>
        <name>Ca(2+)</name>
        <dbReference type="ChEBI" id="CHEBI:29108"/>
    </ligand>
</feature>
<comment type="subcellular location">
    <subcellularLocation>
        <location evidence="1">Membrane</location>
        <topology evidence="1">Multi-pass membrane protein</topology>
    </subcellularLocation>
</comment>
<sequence>MSWLDRSEHQLEGGYWGEVTSTLLWCEQKYQWSKYLAEPVNSLTNALFLACAAYAMYRVHTERLHARFYGCALGVGAVGVGSLLFHMTLKHEAQLLDELPMIWASSFLTWSFLDQTLFLGTRIDRRVLPAIIFALNVWITVTYMSNGDPVFHQVAYASIMVVSILHAIYILTHPKAPLNTSDSARRLRHEARSLEFVGTVLFIVGFGIWNVDNIFCAQLRAARAWVGYPWAILLEGHGWWHVFTCFGAYLLLVACEVLAMSYLEHPDNFVVVYGRGLPYLARVRAYDPHHTLLRDYTAARKQQ</sequence>
<dbReference type="GO" id="GO:0005789">
    <property type="term" value="C:endoplasmic reticulum membrane"/>
    <property type="evidence" value="ECO:0007669"/>
    <property type="project" value="TreeGrafter"/>
</dbReference>
<keyword evidence="11" id="KW-1185">Reference proteome</keyword>
<protein>
    <submittedName>
        <fullName evidence="10">Alkaline ceramidase 3</fullName>
        <ecNumber evidence="10">3.5.1.-</ecNumber>
    </submittedName>
</protein>
<evidence type="ECO:0000256" key="6">
    <source>
        <dbReference type="ARBA" id="ARBA00023136"/>
    </source>
</evidence>
<dbReference type="STRING" id="425264.A0A3G2S7H8"/>
<dbReference type="GO" id="GO:0016811">
    <property type="term" value="F:hydrolase activity, acting on carbon-nitrogen (but not peptide) bonds, in linear amides"/>
    <property type="evidence" value="ECO:0007669"/>
    <property type="project" value="InterPro"/>
</dbReference>
<feature type="binding site" evidence="8">
    <location>
        <position position="237"/>
    </location>
    <ligand>
        <name>Zn(2+)</name>
        <dbReference type="ChEBI" id="CHEBI:29105"/>
        <note>catalytic</note>
    </ligand>
</feature>
<dbReference type="EC" id="3.5.1.-" evidence="10"/>
<dbReference type="OrthoDB" id="187171at2759"/>
<evidence type="ECO:0000256" key="7">
    <source>
        <dbReference type="PIRSR" id="PIRSR608901-1"/>
    </source>
</evidence>
<feature type="binding site" evidence="8">
    <location>
        <position position="86"/>
    </location>
    <ligand>
        <name>Zn(2+)</name>
        <dbReference type="ChEBI" id="CHEBI:29105"/>
        <note>catalytic</note>
    </ligand>
</feature>
<evidence type="ECO:0000256" key="5">
    <source>
        <dbReference type="ARBA" id="ARBA00022989"/>
    </source>
</evidence>
<evidence type="ECO:0000313" key="11">
    <source>
        <dbReference type="Proteomes" id="UP000269793"/>
    </source>
</evidence>
<feature type="transmembrane region" description="Helical" evidence="9">
    <location>
        <begin position="69"/>
        <end position="89"/>
    </location>
</feature>
<dbReference type="AlphaFoldDB" id="A0A3G2S7H8"/>
<feature type="transmembrane region" description="Helical" evidence="9">
    <location>
        <begin position="238"/>
        <end position="259"/>
    </location>
</feature>
<evidence type="ECO:0000256" key="2">
    <source>
        <dbReference type="ARBA" id="ARBA00009780"/>
    </source>
</evidence>
<feature type="transmembrane region" description="Helical" evidence="9">
    <location>
        <begin position="193"/>
        <end position="211"/>
    </location>
</feature>
<accession>A0A3G2S7H8</accession>
<dbReference type="PANTHER" id="PTHR46187">
    <property type="entry name" value="ALKALINE CERAMIDASE 3"/>
    <property type="match status" value="1"/>
</dbReference>
<feature type="binding site" evidence="8">
    <location>
        <position position="241"/>
    </location>
    <ligand>
        <name>Zn(2+)</name>
        <dbReference type="ChEBI" id="CHEBI:29105"/>
        <note>catalytic</note>
    </ligand>
</feature>
<dbReference type="Pfam" id="PF05875">
    <property type="entry name" value="Ceramidase"/>
    <property type="match status" value="1"/>
</dbReference>
<dbReference type="PANTHER" id="PTHR46187:SF3">
    <property type="entry name" value="ALKALINE CERAMIDASE 3"/>
    <property type="match status" value="1"/>
</dbReference>
<keyword evidence="3 9" id="KW-0812">Transmembrane</keyword>
<keyword evidence="4 10" id="KW-0378">Hydrolase</keyword>
<comment type="cofactor">
    <cofactor evidence="8">
        <name>Zn(2+)</name>
        <dbReference type="ChEBI" id="CHEBI:29105"/>
    </cofactor>
</comment>
<dbReference type="InterPro" id="IPR008901">
    <property type="entry name" value="ACER"/>
</dbReference>
<keyword evidence="7" id="KW-0479">Metal-binding</keyword>
<feature type="transmembrane region" description="Helical" evidence="9">
    <location>
        <begin position="101"/>
        <end position="120"/>
    </location>
</feature>